<evidence type="ECO:0000313" key="2">
    <source>
        <dbReference type="Proteomes" id="UP001499990"/>
    </source>
</evidence>
<accession>A0ABP6S5W4</accession>
<gene>
    <name evidence="1" type="ORF">GCM10020367_08630</name>
</gene>
<proteinExistence type="predicted"/>
<reference evidence="2" key="1">
    <citation type="journal article" date="2019" name="Int. J. Syst. Evol. Microbiol.">
        <title>The Global Catalogue of Microorganisms (GCM) 10K type strain sequencing project: providing services to taxonomists for standard genome sequencing and annotation.</title>
        <authorList>
            <consortium name="The Broad Institute Genomics Platform"/>
            <consortium name="The Broad Institute Genome Sequencing Center for Infectious Disease"/>
            <person name="Wu L."/>
            <person name="Ma J."/>
        </authorList>
    </citation>
    <scope>NUCLEOTIDE SEQUENCE [LARGE SCALE GENOMIC DNA]</scope>
    <source>
        <strain evidence="2">JCM 9651</strain>
    </source>
</reference>
<evidence type="ECO:0000313" key="1">
    <source>
        <dbReference type="EMBL" id="GAA3368803.1"/>
    </source>
</evidence>
<sequence length="58" mass="6167">MSTPPATPGSVRPDAALANERIRALVDERADEAWPAEEYELLLLEWAAATQGCVTAAA</sequence>
<comment type="caution">
    <text evidence="1">The sequence shown here is derived from an EMBL/GenBank/DDBJ whole genome shotgun (WGS) entry which is preliminary data.</text>
</comment>
<name>A0ABP6S5W4_9ACTN</name>
<keyword evidence="2" id="KW-1185">Reference proteome</keyword>
<protein>
    <submittedName>
        <fullName evidence="1">Uncharacterized protein</fullName>
    </submittedName>
</protein>
<dbReference type="RefSeq" id="WP_345034670.1">
    <property type="nucleotide sequence ID" value="NZ_BAAAYL010000001.1"/>
</dbReference>
<organism evidence="1 2">
    <name type="scientific">Streptomyces sannanensis</name>
    <dbReference type="NCBI Taxonomy" id="285536"/>
    <lineage>
        <taxon>Bacteria</taxon>
        <taxon>Bacillati</taxon>
        <taxon>Actinomycetota</taxon>
        <taxon>Actinomycetes</taxon>
        <taxon>Kitasatosporales</taxon>
        <taxon>Streptomycetaceae</taxon>
        <taxon>Streptomyces</taxon>
    </lineage>
</organism>
<dbReference type="EMBL" id="BAAAYL010000001">
    <property type="protein sequence ID" value="GAA3368803.1"/>
    <property type="molecule type" value="Genomic_DNA"/>
</dbReference>
<dbReference type="Proteomes" id="UP001499990">
    <property type="component" value="Unassembled WGS sequence"/>
</dbReference>